<dbReference type="EMBL" id="CP011132">
    <property type="protein sequence ID" value="AKE60057.1"/>
    <property type="molecule type" value="Genomic_DNA"/>
</dbReference>
<name>A0A0F6TWK0_CITAM</name>
<dbReference type="Proteomes" id="UP000034085">
    <property type="component" value="Chromosome"/>
</dbReference>
<protein>
    <submittedName>
        <fullName evidence="2">Uncharacterized protein</fullName>
    </submittedName>
</protein>
<feature type="transmembrane region" description="Helical" evidence="1">
    <location>
        <begin position="117"/>
        <end position="141"/>
    </location>
</feature>
<sequence>MQNCTESRVILFTDQFGEQGSRTGCRTGFQIATERTGQQARRRAALRPELTPRTVIGTLVTRLRFQESFPLLCRFTLHFPFRSQLRFQRGVGFLRLLLCILAVHIQHRGCQRRTFALYRQVILHLLYITVYIHSVVGVVGVTTQVSNILRLVSLVADDEGAVTDGRRRGAAAALFCMTGTDGRSHVAVFTTSAAARTARNRHGVAVTGGFALVVNIAPAKRSRIQFVFVVRCRGRNHRAIKLGVVSDRDIKTTFSGIDTALVSDALTTLGDVFARGVDVTGRRAIAQRRNAQAQARAG</sequence>
<organism evidence="2 3">
    <name type="scientific">Citrobacter amalonaticus Y19</name>
    <dbReference type="NCBI Taxonomy" id="1261127"/>
    <lineage>
        <taxon>Bacteria</taxon>
        <taxon>Pseudomonadati</taxon>
        <taxon>Pseudomonadota</taxon>
        <taxon>Gammaproteobacteria</taxon>
        <taxon>Enterobacterales</taxon>
        <taxon>Enterobacteriaceae</taxon>
        <taxon>Citrobacter</taxon>
    </lineage>
</organism>
<dbReference type="HOGENOM" id="CLU_932847_0_0_6"/>
<evidence type="ECO:0000313" key="3">
    <source>
        <dbReference type="Proteomes" id="UP000034085"/>
    </source>
</evidence>
<evidence type="ECO:0000313" key="2">
    <source>
        <dbReference type="EMBL" id="AKE60057.1"/>
    </source>
</evidence>
<evidence type="ECO:0000256" key="1">
    <source>
        <dbReference type="SAM" id="Phobius"/>
    </source>
</evidence>
<proteinExistence type="predicted"/>
<keyword evidence="1" id="KW-1133">Transmembrane helix</keyword>
<dbReference type="KEGG" id="cama:F384_16575"/>
<gene>
    <name evidence="2" type="ORF">F384_16575</name>
</gene>
<accession>A0A0F6TWK0</accession>
<keyword evidence="1" id="KW-0472">Membrane</keyword>
<dbReference type="AlphaFoldDB" id="A0A0F6TWK0"/>
<keyword evidence="1" id="KW-0812">Transmembrane</keyword>
<reference evidence="2 3" key="1">
    <citation type="journal article" date="2013" name="Appl. Microbiol. Biotechnol.">
        <title>Glycerol assimilation and production of 1,3-propanediol by Citrobacter amalonaticus Y19.</title>
        <authorList>
            <person name="Ainala S.K."/>
            <person name="Ashok S."/>
            <person name="Ko Y."/>
            <person name="Park S."/>
        </authorList>
    </citation>
    <scope>NUCLEOTIDE SEQUENCE [LARGE SCALE GENOMIC DNA]</scope>
    <source>
        <strain evidence="2 3">Y19</strain>
    </source>
</reference>